<gene>
    <name evidence="1" type="ORF">EOE18_07780</name>
</gene>
<sequence>MMQGFPWGELGLPVDSDAGAIRRAYAQKLKAMDVDADPQGFARLREARDVALQRAKRAVPAVDAPPAEPEVAAPPLPWPLAGALILREGFGDVTAPLPDPSGAMPFIAPAWRASAEQGLVPHVAWPFFAPVLDRAGPSLSLIQRPDERLYALLLEGGDDLAPMGAEEEAEAQACLAAILADATTGSLARHDAIEAWLADVMARSWPRCAPLLEDVAQVMGWSGRAGHLGESPQVAFLTQRLAGYQFQRDVASPDHPHHAAWEELSRDGEAGWLRRRLFRAKRISALLTHIRRHYPELEDHLNYSRIQSWTHKAEQSWSFNWYVPAAILAFRLLVSFFSPDEDKAKEQEQWRNKAFAQQVSQAIEGSFGAGHGTDWLKAHQGELADTLAANLSLKDQVPPETRSPAQVVSDIIRTRSYFAARLAGGQELDQAMEQRLAVLDALRGDDRGCELFLASGHTPAGLALKPEVGAAAQKLFTRQAEEGRLVRSMPKGGNSATVPGLLVRKVKVESGLDMDRVTAAMQNKGSAADRCLVTRALLRATLRWKGKEREAILSTL</sequence>
<keyword evidence="2" id="KW-1185">Reference proteome</keyword>
<reference evidence="1 2" key="1">
    <citation type="submission" date="2019-01" db="EMBL/GenBank/DDBJ databases">
        <authorList>
            <person name="Chen W.-M."/>
        </authorList>
    </citation>
    <scope>NUCLEOTIDE SEQUENCE [LARGE SCALE GENOMIC DNA]</scope>
    <source>
        <strain evidence="1 2">FSY-9</strain>
    </source>
</reference>
<comment type="caution">
    <text evidence="1">The sequence shown here is derived from an EMBL/GenBank/DDBJ whole genome shotgun (WGS) entry which is preliminary data.</text>
</comment>
<accession>A0A3S2YA24</accession>
<evidence type="ECO:0000313" key="1">
    <source>
        <dbReference type="EMBL" id="RVU05866.1"/>
    </source>
</evidence>
<name>A0A3S2YA24_9SPHN</name>
<proteinExistence type="predicted"/>
<dbReference type="EMBL" id="SACO01000004">
    <property type="protein sequence ID" value="RVU05866.1"/>
    <property type="molecule type" value="Genomic_DNA"/>
</dbReference>
<dbReference type="RefSeq" id="WP_127707921.1">
    <property type="nucleotide sequence ID" value="NZ_SACO01000004.1"/>
</dbReference>
<organism evidence="1 2">
    <name type="scientific">Novosphingobium umbonatum</name>
    <dbReference type="NCBI Taxonomy" id="1908524"/>
    <lineage>
        <taxon>Bacteria</taxon>
        <taxon>Pseudomonadati</taxon>
        <taxon>Pseudomonadota</taxon>
        <taxon>Alphaproteobacteria</taxon>
        <taxon>Sphingomonadales</taxon>
        <taxon>Sphingomonadaceae</taxon>
        <taxon>Novosphingobium</taxon>
    </lineage>
</organism>
<protein>
    <recommendedName>
        <fullName evidence="3">J domain-containing protein</fullName>
    </recommendedName>
</protein>
<evidence type="ECO:0000313" key="2">
    <source>
        <dbReference type="Proteomes" id="UP000282837"/>
    </source>
</evidence>
<dbReference type="OrthoDB" id="8094857at2"/>
<evidence type="ECO:0008006" key="3">
    <source>
        <dbReference type="Google" id="ProtNLM"/>
    </source>
</evidence>
<dbReference type="Proteomes" id="UP000282837">
    <property type="component" value="Unassembled WGS sequence"/>
</dbReference>
<dbReference type="AlphaFoldDB" id="A0A3S2YA24"/>